<feature type="transmembrane region" description="Helical" evidence="9">
    <location>
        <begin position="271"/>
        <end position="291"/>
    </location>
</feature>
<feature type="domain" description="Major facilitator superfamily (MFS) profile" evidence="10">
    <location>
        <begin position="32"/>
        <end position="464"/>
    </location>
</feature>
<name>A0A177IBA6_9CORY</name>
<dbReference type="InterPro" id="IPR005828">
    <property type="entry name" value="MFS_sugar_transport-like"/>
</dbReference>
<evidence type="ECO:0000259" key="10">
    <source>
        <dbReference type="PROSITE" id="PS50850"/>
    </source>
</evidence>
<dbReference type="FunFam" id="1.20.1250.20:FF:000134">
    <property type="entry name" value="MFS sugar transporter protein"/>
    <property type="match status" value="1"/>
</dbReference>
<dbReference type="Proteomes" id="UP000076947">
    <property type="component" value="Unassembled WGS sequence"/>
</dbReference>
<dbReference type="Gene3D" id="1.20.1250.20">
    <property type="entry name" value="MFS general substrate transporter like domains"/>
    <property type="match status" value="1"/>
</dbReference>
<comment type="similarity">
    <text evidence="2 8">Belongs to the major facilitator superfamily. Sugar transporter (TC 2.A.1.1) family.</text>
</comment>
<evidence type="ECO:0000256" key="2">
    <source>
        <dbReference type="ARBA" id="ARBA00010992"/>
    </source>
</evidence>
<feature type="transmembrane region" description="Helical" evidence="9">
    <location>
        <begin position="373"/>
        <end position="398"/>
    </location>
</feature>
<feature type="transmembrane region" description="Helical" evidence="9">
    <location>
        <begin position="188"/>
        <end position="208"/>
    </location>
</feature>
<evidence type="ECO:0000256" key="8">
    <source>
        <dbReference type="RuleBase" id="RU003346"/>
    </source>
</evidence>
<evidence type="ECO:0000313" key="11">
    <source>
        <dbReference type="EMBL" id="OAH26097.1"/>
    </source>
</evidence>
<gene>
    <name evidence="11" type="ORF">AYJ05_01240</name>
</gene>
<keyword evidence="3 8" id="KW-0813">Transport</keyword>
<dbReference type="EMBL" id="LSTQ01000024">
    <property type="protein sequence ID" value="OAH26097.1"/>
    <property type="molecule type" value="Genomic_DNA"/>
</dbReference>
<feature type="transmembrane region" description="Helical" evidence="9">
    <location>
        <begin position="65"/>
        <end position="87"/>
    </location>
</feature>
<feature type="transmembrane region" description="Helical" evidence="9">
    <location>
        <begin position="99"/>
        <end position="117"/>
    </location>
</feature>
<organism evidence="11 12">
    <name type="scientific">Corynebacterium stationis</name>
    <dbReference type="NCBI Taxonomy" id="1705"/>
    <lineage>
        <taxon>Bacteria</taxon>
        <taxon>Bacillati</taxon>
        <taxon>Actinomycetota</taxon>
        <taxon>Actinomycetes</taxon>
        <taxon>Mycobacteriales</taxon>
        <taxon>Corynebacteriaceae</taxon>
        <taxon>Corynebacterium</taxon>
    </lineage>
</organism>
<evidence type="ECO:0000256" key="6">
    <source>
        <dbReference type="ARBA" id="ARBA00022989"/>
    </source>
</evidence>
<evidence type="ECO:0000256" key="9">
    <source>
        <dbReference type="SAM" id="Phobius"/>
    </source>
</evidence>
<dbReference type="PANTHER" id="PTHR48020:SF12">
    <property type="entry name" value="PROTON MYO-INOSITOL COTRANSPORTER"/>
    <property type="match status" value="1"/>
</dbReference>
<dbReference type="InterPro" id="IPR047984">
    <property type="entry name" value="XylE-like"/>
</dbReference>
<dbReference type="InterPro" id="IPR003663">
    <property type="entry name" value="Sugar/inositol_transpt"/>
</dbReference>
<dbReference type="PROSITE" id="PS00216">
    <property type="entry name" value="SUGAR_TRANSPORT_1"/>
    <property type="match status" value="1"/>
</dbReference>
<dbReference type="PROSITE" id="PS00217">
    <property type="entry name" value="SUGAR_TRANSPORT_2"/>
    <property type="match status" value="1"/>
</dbReference>
<evidence type="ECO:0000256" key="7">
    <source>
        <dbReference type="ARBA" id="ARBA00023136"/>
    </source>
</evidence>
<protein>
    <submittedName>
        <fullName evidence="11">MFS transporter</fullName>
    </submittedName>
</protein>
<dbReference type="GO" id="GO:0005886">
    <property type="term" value="C:plasma membrane"/>
    <property type="evidence" value="ECO:0007669"/>
    <property type="project" value="UniProtKB-SubCell"/>
</dbReference>
<keyword evidence="7 9" id="KW-0472">Membrane</keyword>
<evidence type="ECO:0000313" key="12">
    <source>
        <dbReference type="Proteomes" id="UP000076947"/>
    </source>
</evidence>
<dbReference type="NCBIfam" id="TIGR00879">
    <property type="entry name" value="SP"/>
    <property type="match status" value="1"/>
</dbReference>
<evidence type="ECO:0000256" key="3">
    <source>
        <dbReference type="ARBA" id="ARBA00022448"/>
    </source>
</evidence>
<feature type="transmembrane region" description="Helical" evidence="9">
    <location>
        <begin position="311"/>
        <end position="332"/>
    </location>
</feature>
<dbReference type="InterPro" id="IPR036259">
    <property type="entry name" value="MFS_trans_sf"/>
</dbReference>
<proteinExistence type="inferred from homology"/>
<dbReference type="PANTHER" id="PTHR48020">
    <property type="entry name" value="PROTON MYO-INOSITOL COTRANSPORTER"/>
    <property type="match status" value="1"/>
</dbReference>
<comment type="subcellular location">
    <subcellularLocation>
        <location evidence="1">Cell membrane</location>
        <topology evidence="1">Multi-pass membrane protein</topology>
    </subcellularLocation>
</comment>
<evidence type="ECO:0000256" key="5">
    <source>
        <dbReference type="ARBA" id="ARBA00022692"/>
    </source>
</evidence>
<comment type="caution">
    <text evidence="11">The sequence shown here is derived from an EMBL/GenBank/DDBJ whole genome shotgun (WGS) entry which is preliminary data.</text>
</comment>
<accession>A0A177IBA6</accession>
<evidence type="ECO:0000256" key="4">
    <source>
        <dbReference type="ARBA" id="ARBA00022475"/>
    </source>
</evidence>
<reference evidence="12" key="1">
    <citation type="submission" date="2016-02" db="EMBL/GenBank/DDBJ databases">
        <authorList>
            <person name="Kaur G."/>
            <person name="Nair G.R."/>
            <person name="Mayilraj S."/>
        </authorList>
    </citation>
    <scope>NUCLEOTIDE SEQUENCE [LARGE SCALE GENOMIC DNA]</scope>
    <source>
        <strain evidence="12">GA-15</strain>
    </source>
</reference>
<feature type="transmembrane region" description="Helical" evidence="9">
    <location>
        <begin position="410"/>
        <end position="429"/>
    </location>
</feature>
<feature type="transmembrane region" description="Helical" evidence="9">
    <location>
        <begin position="162"/>
        <end position="182"/>
    </location>
</feature>
<dbReference type="AlphaFoldDB" id="A0A177IBA6"/>
<dbReference type="PROSITE" id="PS50850">
    <property type="entry name" value="MFS"/>
    <property type="match status" value="1"/>
</dbReference>
<feature type="transmembrane region" description="Helical" evidence="9">
    <location>
        <begin position="344"/>
        <end position="367"/>
    </location>
</feature>
<dbReference type="RefSeq" id="WP_066840410.1">
    <property type="nucleotide sequence ID" value="NZ_LSTQ01000024.1"/>
</dbReference>
<feature type="transmembrane region" description="Helical" evidence="9">
    <location>
        <begin position="123"/>
        <end position="150"/>
    </location>
</feature>
<evidence type="ECO:0000256" key="1">
    <source>
        <dbReference type="ARBA" id="ARBA00004651"/>
    </source>
</evidence>
<dbReference type="InterPro" id="IPR005829">
    <property type="entry name" value="Sugar_transporter_CS"/>
</dbReference>
<dbReference type="PRINTS" id="PR00171">
    <property type="entry name" value="SUGRTRNSPORT"/>
</dbReference>
<dbReference type="OrthoDB" id="4008739at2"/>
<keyword evidence="5 9" id="KW-0812">Transmembrane</keyword>
<feature type="transmembrane region" description="Helical" evidence="9">
    <location>
        <begin position="29"/>
        <end position="45"/>
    </location>
</feature>
<dbReference type="InterPro" id="IPR050814">
    <property type="entry name" value="Myo-inositol_Transporter"/>
</dbReference>
<keyword evidence="12" id="KW-1185">Reference proteome</keyword>
<keyword evidence="4" id="KW-1003">Cell membrane</keyword>
<dbReference type="InterPro" id="IPR020846">
    <property type="entry name" value="MFS_dom"/>
</dbReference>
<dbReference type="Pfam" id="PF00083">
    <property type="entry name" value="Sugar_tr"/>
    <property type="match status" value="1"/>
</dbReference>
<feature type="transmembrane region" description="Helical" evidence="9">
    <location>
        <begin position="435"/>
        <end position="460"/>
    </location>
</feature>
<keyword evidence="6 9" id="KW-1133">Transmembrane helix</keyword>
<dbReference type="GO" id="GO:0022857">
    <property type="term" value="F:transmembrane transporter activity"/>
    <property type="evidence" value="ECO:0007669"/>
    <property type="project" value="InterPro"/>
</dbReference>
<dbReference type="CDD" id="cd17359">
    <property type="entry name" value="MFS_XylE_like"/>
    <property type="match status" value="1"/>
</dbReference>
<dbReference type="SUPFAM" id="SSF103473">
    <property type="entry name" value="MFS general substrate transporter"/>
    <property type="match status" value="1"/>
</dbReference>
<dbReference type="STRING" id="1705.CA21670_02750"/>
<sequence length="493" mass="53577">MVSAFADIEEPHTSRKLPPLTEGPYRKKLFYVALIATFGGLLFGYDTGVINGALAPMTAELGLTAFTEGVVTSSLLFGAAVGAMVLGRVSDKWGRRKTIILLAVAFFIGALVCVFTPNFEIMVVGRVILGLAVGGASTVVPVYLAELAPFEIRGSLAGRNELMIVVGQLAAFVINAIIGNVWGHHEGVWRYMLAIAAIPAIALFFGMLRVPESPRWLVEQGRIDEARKVLETVRPLDRAHAEIADVRAMAEEDQKVSEKAMSFKEILTNKWLVRILIVGIGLGVAQQLTGINSIMYYGQIVLVEAGFSQNAALIANIAPGVIAVVGAFIALWMMDRVNRRTTLLTGYTLTTVSHVLIGIASFMFPVGDPLRPYVILTLVVIFVGSMQTFLNVVTWVMLSEIFPLAMRGAAIGISVFFLWMTNAFLGLFFPTLMEAVGLTGTFFLFAGIGVVALIFIYALVPETRGRTLEEIDEDVTSGVIFDKEIRKGKDIKH</sequence>